<protein>
    <submittedName>
        <fullName evidence="1">dTDP-4-dehydrorhamnose 3,5-epimerase-like enzyme</fullName>
    </submittedName>
</protein>
<dbReference type="EMBL" id="JAFBEV010000008">
    <property type="protein sequence ID" value="MBM7657758.1"/>
    <property type="molecule type" value="Genomic_DNA"/>
</dbReference>
<name>A0ABS2Q7J0_9BACL</name>
<dbReference type="Proteomes" id="UP000823201">
    <property type="component" value="Unassembled WGS sequence"/>
</dbReference>
<accession>A0ABS2Q7J0</accession>
<sequence>MENYHAEELLLCAVTGSSFEVLVGIHEGSTTFNQSVFN</sequence>
<gene>
    <name evidence="1" type="ORF">JOC27_001208</name>
</gene>
<evidence type="ECO:0000313" key="1">
    <source>
        <dbReference type="EMBL" id="MBM7657758.1"/>
    </source>
</evidence>
<comment type="caution">
    <text evidence="1">The sequence shown here is derived from an EMBL/GenBank/DDBJ whole genome shotgun (WGS) entry which is preliminary data.</text>
</comment>
<proteinExistence type="predicted"/>
<keyword evidence="2" id="KW-1185">Reference proteome</keyword>
<evidence type="ECO:0000313" key="2">
    <source>
        <dbReference type="Proteomes" id="UP000823201"/>
    </source>
</evidence>
<reference evidence="1 2" key="1">
    <citation type="submission" date="2021-01" db="EMBL/GenBank/DDBJ databases">
        <title>Genomic Encyclopedia of Type Strains, Phase IV (KMG-IV): sequencing the most valuable type-strain genomes for metagenomic binning, comparative biology and taxonomic classification.</title>
        <authorList>
            <person name="Goeker M."/>
        </authorList>
    </citation>
    <scope>NUCLEOTIDE SEQUENCE [LARGE SCALE GENOMIC DNA]</scope>
    <source>
        <strain evidence="1 2">DSM 100968</strain>
    </source>
</reference>
<organism evidence="1 2">
    <name type="scientific">Sporolactobacillus spathodeae</name>
    <dbReference type="NCBI Taxonomy" id="1465502"/>
    <lineage>
        <taxon>Bacteria</taxon>
        <taxon>Bacillati</taxon>
        <taxon>Bacillota</taxon>
        <taxon>Bacilli</taxon>
        <taxon>Bacillales</taxon>
        <taxon>Sporolactobacillaceae</taxon>
        <taxon>Sporolactobacillus</taxon>
    </lineage>
</organism>